<evidence type="ECO:0000259" key="1">
    <source>
        <dbReference type="Pfam" id="PF13456"/>
    </source>
</evidence>
<sequence>MEMGFQQYCDLQLPGLILDQSQFPLSTFTEVPNLGTYGCNSYSVSSSHQEASSLVPLDNNHSISSVNGSLVKEGGILLQDYGFEFPCELLNNDLIFQGKYSTEVAPFLGNWGSCYVLMAELWALFKGLKLAQRLGITKVAVKCDNLLASQCITASAVPPSPRGALHLVDAIRSLLAEDWNATVNHIWREDNFVADCLQTMWKLS</sequence>
<dbReference type="Gene3D" id="3.30.420.10">
    <property type="entry name" value="Ribonuclease H-like superfamily/Ribonuclease H"/>
    <property type="match status" value="1"/>
</dbReference>
<evidence type="ECO:0000313" key="2">
    <source>
        <dbReference type="EMBL" id="KAF2304022.1"/>
    </source>
</evidence>
<reference evidence="2 3" key="1">
    <citation type="journal article" date="2020" name="Mol. Plant">
        <title>The Chromosome-Based Rubber Tree Genome Provides New Insights into Spurge Genome Evolution and Rubber Biosynthesis.</title>
        <authorList>
            <person name="Liu J."/>
            <person name="Shi C."/>
            <person name="Shi C.C."/>
            <person name="Li W."/>
            <person name="Zhang Q.J."/>
            <person name="Zhang Y."/>
            <person name="Li K."/>
            <person name="Lu H.F."/>
            <person name="Shi C."/>
            <person name="Zhu S.T."/>
            <person name="Xiao Z.Y."/>
            <person name="Nan H."/>
            <person name="Yue Y."/>
            <person name="Zhu X.G."/>
            <person name="Wu Y."/>
            <person name="Hong X.N."/>
            <person name="Fan G.Y."/>
            <person name="Tong Y."/>
            <person name="Zhang D."/>
            <person name="Mao C.L."/>
            <person name="Liu Y.L."/>
            <person name="Hao S.J."/>
            <person name="Liu W.Q."/>
            <person name="Lv M.Q."/>
            <person name="Zhang H.B."/>
            <person name="Liu Y."/>
            <person name="Hu-Tang G.R."/>
            <person name="Wang J.P."/>
            <person name="Wang J.H."/>
            <person name="Sun Y.H."/>
            <person name="Ni S.B."/>
            <person name="Chen W.B."/>
            <person name="Zhang X.C."/>
            <person name="Jiao Y.N."/>
            <person name="Eichler E.E."/>
            <person name="Li G.H."/>
            <person name="Liu X."/>
            <person name="Gao L.Z."/>
        </authorList>
    </citation>
    <scope>NUCLEOTIDE SEQUENCE [LARGE SCALE GENOMIC DNA]</scope>
    <source>
        <strain evidence="3">cv. GT1</strain>
        <tissue evidence="2">Leaf</tissue>
    </source>
</reference>
<dbReference type="PANTHER" id="PTHR47723:SF19">
    <property type="entry name" value="POLYNUCLEOTIDYL TRANSFERASE, RIBONUCLEASE H-LIKE SUPERFAMILY PROTEIN"/>
    <property type="match status" value="1"/>
</dbReference>
<protein>
    <recommendedName>
        <fullName evidence="1">RNase H type-1 domain-containing protein</fullName>
    </recommendedName>
</protein>
<dbReference type="AlphaFoldDB" id="A0A6A6LRF4"/>
<gene>
    <name evidence="2" type="ORF">GH714_026382</name>
</gene>
<name>A0A6A6LRF4_HEVBR</name>
<dbReference type="InterPro" id="IPR002156">
    <property type="entry name" value="RNaseH_domain"/>
</dbReference>
<feature type="domain" description="RNase H type-1" evidence="1">
    <location>
        <begin position="116"/>
        <end position="198"/>
    </location>
</feature>
<keyword evidence="3" id="KW-1185">Reference proteome</keyword>
<dbReference type="Pfam" id="PF13456">
    <property type="entry name" value="RVT_3"/>
    <property type="match status" value="1"/>
</dbReference>
<dbReference type="InterPro" id="IPR012337">
    <property type="entry name" value="RNaseH-like_sf"/>
</dbReference>
<dbReference type="GO" id="GO:0003676">
    <property type="term" value="F:nucleic acid binding"/>
    <property type="evidence" value="ECO:0007669"/>
    <property type="project" value="InterPro"/>
</dbReference>
<dbReference type="InterPro" id="IPR036397">
    <property type="entry name" value="RNaseH_sf"/>
</dbReference>
<dbReference type="CDD" id="cd06222">
    <property type="entry name" value="RNase_H_like"/>
    <property type="match status" value="1"/>
</dbReference>
<dbReference type="InterPro" id="IPR053151">
    <property type="entry name" value="RNase_H-like"/>
</dbReference>
<dbReference type="SUPFAM" id="SSF53098">
    <property type="entry name" value="Ribonuclease H-like"/>
    <property type="match status" value="1"/>
</dbReference>
<organism evidence="2 3">
    <name type="scientific">Hevea brasiliensis</name>
    <name type="common">Para rubber tree</name>
    <name type="synonym">Siphonia brasiliensis</name>
    <dbReference type="NCBI Taxonomy" id="3981"/>
    <lineage>
        <taxon>Eukaryota</taxon>
        <taxon>Viridiplantae</taxon>
        <taxon>Streptophyta</taxon>
        <taxon>Embryophyta</taxon>
        <taxon>Tracheophyta</taxon>
        <taxon>Spermatophyta</taxon>
        <taxon>Magnoliopsida</taxon>
        <taxon>eudicotyledons</taxon>
        <taxon>Gunneridae</taxon>
        <taxon>Pentapetalae</taxon>
        <taxon>rosids</taxon>
        <taxon>fabids</taxon>
        <taxon>Malpighiales</taxon>
        <taxon>Euphorbiaceae</taxon>
        <taxon>Crotonoideae</taxon>
        <taxon>Micrandreae</taxon>
        <taxon>Hevea</taxon>
    </lineage>
</organism>
<accession>A0A6A6LRF4</accession>
<dbReference type="EMBL" id="JAAGAX010000009">
    <property type="protein sequence ID" value="KAF2304022.1"/>
    <property type="molecule type" value="Genomic_DNA"/>
</dbReference>
<evidence type="ECO:0000313" key="3">
    <source>
        <dbReference type="Proteomes" id="UP000467840"/>
    </source>
</evidence>
<dbReference type="GO" id="GO:0004523">
    <property type="term" value="F:RNA-DNA hybrid ribonuclease activity"/>
    <property type="evidence" value="ECO:0007669"/>
    <property type="project" value="InterPro"/>
</dbReference>
<comment type="caution">
    <text evidence="2">The sequence shown here is derived from an EMBL/GenBank/DDBJ whole genome shotgun (WGS) entry which is preliminary data.</text>
</comment>
<dbReference type="Proteomes" id="UP000467840">
    <property type="component" value="Chromosome 16"/>
</dbReference>
<proteinExistence type="predicted"/>
<dbReference type="InterPro" id="IPR044730">
    <property type="entry name" value="RNase_H-like_dom_plant"/>
</dbReference>
<dbReference type="PANTHER" id="PTHR47723">
    <property type="entry name" value="OS05G0353850 PROTEIN"/>
    <property type="match status" value="1"/>
</dbReference>